<dbReference type="GO" id="GO:0008908">
    <property type="term" value="F:isochorismatase activity"/>
    <property type="evidence" value="ECO:0007669"/>
    <property type="project" value="InterPro"/>
</dbReference>
<dbReference type="RefSeq" id="WP_067368187.1">
    <property type="nucleotide sequence ID" value="NZ_JBIUBN010000038.1"/>
</dbReference>
<evidence type="ECO:0000256" key="1">
    <source>
        <dbReference type="ARBA" id="ARBA00022801"/>
    </source>
</evidence>
<proteinExistence type="predicted"/>
<dbReference type="SUPFAM" id="SSF52499">
    <property type="entry name" value="Isochorismatase-like hydrolases"/>
    <property type="match status" value="1"/>
</dbReference>
<keyword evidence="4" id="KW-1185">Reference proteome</keyword>
<dbReference type="InterPro" id="IPR016291">
    <property type="entry name" value="Isochorismatase"/>
</dbReference>
<dbReference type="PANTHER" id="PTHR43540:SF3">
    <property type="entry name" value="ENTEROBACTIN SYNTHASE COMPONENT B"/>
    <property type="match status" value="1"/>
</dbReference>
<evidence type="ECO:0000313" key="4">
    <source>
        <dbReference type="Proteomes" id="UP000070620"/>
    </source>
</evidence>
<reference evidence="3 4" key="1">
    <citation type="submission" date="2016-01" db="EMBL/GenBank/DDBJ databases">
        <title>Whole genome sequence and analysis of Micromonospora rosaria DSM 803, which can produce antibacterial substance rosamicin.</title>
        <authorList>
            <person name="Yang H."/>
            <person name="He X."/>
            <person name="Zhu D."/>
        </authorList>
    </citation>
    <scope>NUCLEOTIDE SEQUENCE [LARGE SCALE GENOMIC DNA]</scope>
    <source>
        <strain evidence="3 4">DSM 803</strain>
    </source>
</reference>
<comment type="caution">
    <text evidence="3">The sequence shown here is derived from an EMBL/GenBank/DDBJ whole genome shotgun (WGS) entry which is preliminary data.</text>
</comment>
<dbReference type="AlphaFoldDB" id="A0A136PPR0"/>
<dbReference type="Gene3D" id="3.40.50.850">
    <property type="entry name" value="Isochorismatase-like"/>
    <property type="match status" value="1"/>
</dbReference>
<organism evidence="3 4">
    <name type="scientific">Micromonospora rosaria</name>
    <dbReference type="NCBI Taxonomy" id="47874"/>
    <lineage>
        <taxon>Bacteria</taxon>
        <taxon>Bacillati</taxon>
        <taxon>Actinomycetota</taxon>
        <taxon>Actinomycetes</taxon>
        <taxon>Micromonosporales</taxon>
        <taxon>Micromonosporaceae</taxon>
        <taxon>Micromonospora</taxon>
    </lineage>
</organism>
<keyword evidence="1" id="KW-0378">Hydrolase</keyword>
<dbReference type="PANTHER" id="PTHR43540">
    <property type="entry name" value="PEROXYUREIDOACRYLATE/UREIDOACRYLATE AMIDOHYDROLASE-RELATED"/>
    <property type="match status" value="1"/>
</dbReference>
<dbReference type="InterPro" id="IPR000868">
    <property type="entry name" value="Isochorismatase-like_dom"/>
</dbReference>
<dbReference type="OrthoDB" id="5794853at2"/>
<sequence>MPGIAPIPAYSLPTAGDLPVSTAQWTPDPQRAALLVHDMQRYFLAPFPAAVRDTLVRHCVRLRERCAALGVPVFYTAQPGGMTEQDRGLLKDFWGPGMSVDPRDRAIVADLAPRPPDRVLTKWRYSAFFRSDLLAQLREQDRDQLIICGVYAHVGVLATAMEAFTNDIQSFLVADALGDLSADYHRLALDYAATRCSVVTTTEEVFA</sequence>
<accession>A0A136PPR0</accession>
<dbReference type="Proteomes" id="UP000070620">
    <property type="component" value="Unassembled WGS sequence"/>
</dbReference>
<evidence type="ECO:0000313" key="3">
    <source>
        <dbReference type="EMBL" id="KXK60403.1"/>
    </source>
</evidence>
<dbReference type="Pfam" id="PF00857">
    <property type="entry name" value="Isochorismatase"/>
    <property type="match status" value="1"/>
</dbReference>
<feature type="domain" description="Isochorismatase-like" evidence="2">
    <location>
        <begin position="32"/>
        <end position="204"/>
    </location>
</feature>
<dbReference type="InterPro" id="IPR050272">
    <property type="entry name" value="Isochorismatase-like_hydrls"/>
</dbReference>
<dbReference type="InterPro" id="IPR036380">
    <property type="entry name" value="Isochorismatase-like_sf"/>
</dbReference>
<protein>
    <submittedName>
        <fullName evidence="3">Isochorismatase</fullName>
    </submittedName>
</protein>
<evidence type="ECO:0000259" key="2">
    <source>
        <dbReference type="Pfam" id="PF00857"/>
    </source>
</evidence>
<name>A0A136PPR0_9ACTN</name>
<dbReference type="PRINTS" id="PR01398">
    <property type="entry name" value="ISCHRISMTASE"/>
</dbReference>
<dbReference type="EMBL" id="LRQV01000073">
    <property type="protein sequence ID" value="KXK60403.1"/>
    <property type="molecule type" value="Genomic_DNA"/>
</dbReference>
<gene>
    <name evidence="3" type="ORF">AWW66_19155</name>
</gene>